<evidence type="ECO:0000256" key="3">
    <source>
        <dbReference type="PIRSR" id="PIRSR605511-2"/>
    </source>
</evidence>
<dbReference type="PRINTS" id="PR01790">
    <property type="entry name" value="SMP30FAMILY"/>
</dbReference>
<dbReference type="AlphaFoldDB" id="A0A4R3MHG7"/>
<reference evidence="5 6" key="1">
    <citation type="submission" date="2019-03" db="EMBL/GenBank/DDBJ databases">
        <title>Genomic Encyclopedia of Type Strains, Phase IV (KMG-IV): sequencing the most valuable type-strain genomes for metagenomic binning, comparative biology and taxonomic classification.</title>
        <authorList>
            <person name="Goeker M."/>
        </authorList>
    </citation>
    <scope>NUCLEOTIDE SEQUENCE [LARGE SCALE GENOMIC DNA]</scope>
    <source>
        <strain evidence="5 6">DSM 19345</strain>
    </source>
</reference>
<feature type="binding site" evidence="3">
    <location>
        <position position="100"/>
    </location>
    <ligand>
        <name>substrate</name>
    </ligand>
</feature>
<sequence length="292" mass="30138">MTGNLHFEVVSSVRAALGESPVWCDRGTGVWWVDIDGHALLRSRCPGGETDRWTTPETPGFVVLTEAGSPAVGMESGIFLFDPDTGGFERVVPQGTAGLRFNDATVDAEGVLWAGTMAIADAAPVGTVYRIAADAVAAPVLDGFITPNGLAVDASRRRLYVSDSHPSVQTVWTCDLDATGRPGPPVPFVAMHAMAGRPDGASLDRDGNYWIAAVGGGVVYVFTPDGAHLDTVATPFAAPTKIAFGGPDAALALLTSKGGPAPEGALAVARLSGTPWSGCAPARWRLNGGRSA</sequence>
<dbReference type="EMBL" id="SMAK01000001">
    <property type="protein sequence ID" value="TCT13177.1"/>
    <property type="molecule type" value="Genomic_DNA"/>
</dbReference>
<evidence type="ECO:0000259" key="4">
    <source>
        <dbReference type="Pfam" id="PF08450"/>
    </source>
</evidence>
<dbReference type="GO" id="GO:0005509">
    <property type="term" value="F:calcium ion binding"/>
    <property type="evidence" value="ECO:0007669"/>
    <property type="project" value="TreeGrafter"/>
</dbReference>
<dbReference type="SUPFAM" id="SSF63829">
    <property type="entry name" value="Calcium-dependent phosphotriesterase"/>
    <property type="match status" value="1"/>
</dbReference>
<name>A0A4R3MHG7_9HYPH</name>
<feature type="domain" description="SMP-30/Gluconolactonase/LRE-like region" evidence="4">
    <location>
        <begin position="17"/>
        <end position="256"/>
    </location>
</feature>
<dbReference type="RefSeq" id="WP_132804594.1">
    <property type="nucleotide sequence ID" value="NZ_SMAK01000001.1"/>
</dbReference>
<protein>
    <submittedName>
        <fullName evidence="5">Sugar lactone lactonase YvrE</fullName>
    </submittedName>
</protein>
<evidence type="ECO:0000256" key="1">
    <source>
        <dbReference type="ARBA" id="ARBA00008853"/>
    </source>
</evidence>
<comment type="similarity">
    <text evidence="1">Belongs to the SMP-30/CGR1 family.</text>
</comment>
<comment type="cofactor">
    <cofactor evidence="3">
        <name>Zn(2+)</name>
        <dbReference type="ChEBI" id="CHEBI:29105"/>
    </cofactor>
    <text evidence="3">Binds 1 divalent metal cation per subunit.</text>
</comment>
<gene>
    <name evidence="5" type="ORF">EDC22_10137</name>
</gene>
<feature type="binding site" evidence="3">
    <location>
        <position position="199"/>
    </location>
    <ligand>
        <name>a divalent metal cation</name>
        <dbReference type="ChEBI" id="CHEBI:60240"/>
    </ligand>
</feature>
<feature type="binding site" evidence="3">
    <location>
        <position position="102"/>
    </location>
    <ligand>
        <name>substrate</name>
    </ligand>
</feature>
<dbReference type="Pfam" id="PF08450">
    <property type="entry name" value="SGL"/>
    <property type="match status" value="1"/>
</dbReference>
<dbReference type="InterPro" id="IPR011042">
    <property type="entry name" value="6-blade_b-propeller_TolB-like"/>
</dbReference>
<dbReference type="Gene3D" id="2.120.10.30">
    <property type="entry name" value="TolB, C-terminal domain"/>
    <property type="match status" value="1"/>
</dbReference>
<dbReference type="PANTHER" id="PTHR10907:SF47">
    <property type="entry name" value="REGUCALCIN"/>
    <property type="match status" value="1"/>
</dbReference>
<dbReference type="PANTHER" id="PTHR10907">
    <property type="entry name" value="REGUCALCIN"/>
    <property type="match status" value="1"/>
</dbReference>
<dbReference type="GO" id="GO:0019853">
    <property type="term" value="P:L-ascorbic acid biosynthetic process"/>
    <property type="evidence" value="ECO:0007669"/>
    <property type="project" value="TreeGrafter"/>
</dbReference>
<comment type="caution">
    <text evidence="5">The sequence shown here is derived from an EMBL/GenBank/DDBJ whole genome shotgun (WGS) entry which is preliminary data.</text>
</comment>
<keyword evidence="6" id="KW-1185">Reference proteome</keyword>
<proteinExistence type="inferred from homology"/>
<dbReference type="OrthoDB" id="2633250at2"/>
<dbReference type="Proteomes" id="UP000295678">
    <property type="component" value="Unassembled WGS sequence"/>
</dbReference>
<keyword evidence="3" id="KW-0862">Zinc</keyword>
<keyword evidence="3" id="KW-0479">Metal-binding</keyword>
<feature type="binding site" evidence="3">
    <location>
        <position position="148"/>
    </location>
    <ligand>
        <name>a divalent metal cation</name>
        <dbReference type="ChEBI" id="CHEBI:60240"/>
    </ligand>
</feature>
<feature type="binding site" evidence="3">
    <location>
        <position position="19"/>
    </location>
    <ligand>
        <name>a divalent metal cation</name>
        <dbReference type="ChEBI" id="CHEBI:60240"/>
    </ligand>
</feature>
<dbReference type="InterPro" id="IPR013658">
    <property type="entry name" value="SGL"/>
</dbReference>
<evidence type="ECO:0000313" key="6">
    <source>
        <dbReference type="Proteomes" id="UP000295678"/>
    </source>
</evidence>
<evidence type="ECO:0000313" key="5">
    <source>
        <dbReference type="EMBL" id="TCT13177.1"/>
    </source>
</evidence>
<dbReference type="InterPro" id="IPR005511">
    <property type="entry name" value="SMP-30"/>
</dbReference>
<evidence type="ECO:0000256" key="2">
    <source>
        <dbReference type="PIRSR" id="PIRSR605511-1"/>
    </source>
</evidence>
<accession>A0A4R3MHG7</accession>
<dbReference type="GO" id="GO:0004341">
    <property type="term" value="F:gluconolactonase activity"/>
    <property type="evidence" value="ECO:0007669"/>
    <property type="project" value="TreeGrafter"/>
</dbReference>
<feature type="active site" description="Proton donor/acceptor" evidence="2">
    <location>
        <position position="199"/>
    </location>
</feature>
<organism evidence="5 6">
    <name type="scientific">Tepidamorphus gemmatus</name>
    <dbReference type="NCBI Taxonomy" id="747076"/>
    <lineage>
        <taxon>Bacteria</taxon>
        <taxon>Pseudomonadati</taxon>
        <taxon>Pseudomonadota</taxon>
        <taxon>Alphaproteobacteria</taxon>
        <taxon>Hyphomicrobiales</taxon>
        <taxon>Tepidamorphaceae</taxon>
        <taxon>Tepidamorphus</taxon>
    </lineage>
</organism>